<dbReference type="SUPFAM" id="SSF53213">
    <property type="entry name" value="LigB-like"/>
    <property type="match status" value="1"/>
</dbReference>
<dbReference type="GO" id="GO:0008270">
    <property type="term" value="F:zinc ion binding"/>
    <property type="evidence" value="ECO:0007669"/>
    <property type="project" value="InterPro"/>
</dbReference>
<comment type="caution">
    <text evidence="7">The sequence shown here is derived from an EMBL/GenBank/DDBJ whole genome shotgun (WGS) entry which is preliminary data.</text>
</comment>
<dbReference type="PANTHER" id="PTHR30096:SF0">
    <property type="entry name" value="4,5-DOPA DIOXYGENASE EXTRADIOL-LIKE PROTEIN"/>
    <property type="match status" value="1"/>
</dbReference>
<keyword evidence="5" id="KW-0560">Oxidoreductase</keyword>
<dbReference type="Proteomes" id="UP000275137">
    <property type="component" value="Unassembled WGS sequence"/>
</dbReference>
<organism evidence="7 8">
    <name type="scientific">Pseudomethylobacillus aquaticus</name>
    <dbReference type="NCBI Taxonomy" id="2676064"/>
    <lineage>
        <taxon>Bacteria</taxon>
        <taxon>Pseudomonadati</taxon>
        <taxon>Pseudomonadota</taxon>
        <taxon>Betaproteobacteria</taxon>
        <taxon>Nitrosomonadales</taxon>
        <taxon>Methylophilaceae</taxon>
        <taxon>Pseudomethylobacillus</taxon>
    </lineage>
</organism>
<dbReference type="AlphaFoldDB" id="A0A3N0V3B1"/>
<evidence type="ECO:0000256" key="2">
    <source>
        <dbReference type="ARBA" id="ARBA00007581"/>
    </source>
</evidence>
<keyword evidence="3" id="KW-0479">Metal-binding</keyword>
<name>A0A3N0V3B1_9PROT</name>
<dbReference type="EMBL" id="RJVP01000002">
    <property type="protein sequence ID" value="ROH87297.1"/>
    <property type="molecule type" value="Genomic_DNA"/>
</dbReference>
<keyword evidence="7" id="KW-0223">Dioxygenase</keyword>
<evidence type="ECO:0000256" key="4">
    <source>
        <dbReference type="ARBA" id="ARBA00022833"/>
    </source>
</evidence>
<comment type="cofactor">
    <cofactor evidence="1">
        <name>Zn(2+)</name>
        <dbReference type="ChEBI" id="CHEBI:29105"/>
    </cofactor>
</comment>
<dbReference type="InterPro" id="IPR004183">
    <property type="entry name" value="Xdiol_dOase_suB"/>
</dbReference>
<dbReference type="Pfam" id="PF02900">
    <property type="entry name" value="LigB"/>
    <property type="match status" value="1"/>
</dbReference>
<dbReference type="PANTHER" id="PTHR30096">
    <property type="entry name" value="4,5-DOPA DIOXYGENASE EXTRADIOL-LIKE PROTEIN"/>
    <property type="match status" value="1"/>
</dbReference>
<dbReference type="InterPro" id="IPR014436">
    <property type="entry name" value="Extradiol_dOase_DODA"/>
</dbReference>
<feature type="domain" description="Extradiol ring-cleavage dioxygenase class III enzyme subunit B" evidence="6">
    <location>
        <begin position="30"/>
        <end position="233"/>
    </location>
</feature>
<comment type="similarity">
    <text evidence="2">Belongs to the DODA-type extradiol aromatic ring-opening dioxygenase family.</text>
</comment>
<dbReference type="GO" id="GO:0016702">
    <property type="term" value="F:oxidoreductase activity, acting on single donors with incorporation of molecular oxygen, incorporation of two atoms of oxygen"/>
    <property type="evidence" value="ECO:0007669"/>
    <property type="project" value="UniProtKB-ARBA"/>
</dbReference>
<evidence type="ECO:0000259" key="6">
    <source>
        <dbReference type="Pfam" id="PF02900"/>
    </source>
</evidence>
<keyword evidence="4" id="KW-0862">Zinc</keyword>
<proteinExistence type="inferred from homology"/>
<dbReference type="CDD" id="cd07363">
    <property type="entry name" value="45_DOPA_Dioxygenase"/>
    <property type="match status" value="1"/>
</dbReference>
<dbReference type="Gene3D" id="3.40.830.10">
    <property type="entry name" value="LigB-like"/>
    <property type="match status" value="1"/>
</dbReference>
<evidence type="ECO:0000313" key="8">
    <source>
        <dbReference type="Proteomes" id="UP000275137"/>
    </source>
</evidence>
<protein>
    <submittedName>
        <fullName evidence="7">Dioxygenase</fullName>
    </submittedName>
</protein>
<evidence type="ECO:0000256" key="1">
    <source>
        <dbReference type="ARBA" id="ARBA00001947"/>
    </source>
</evidence>
<evidence type="ECO:0000256" key="3">
    <source>
        <dbReference type="ARBA" id="ARBA00022723"/>
    </source>
</evidence>
<evidence type="ECO:0000256" key="5">
    <source>
        <dbReference type="ARBA" id="ARBA00023002"/>
    </source>
</evidence>
<dbReference type="GO" id="GO:0008198">
    <property type="term" value="F:ferrous iron binding"/>
    <property type="evidence" value="ECO:0007669"/>
    <property type="project" value="InterPro"/>
</dbReference>
<dbReference type="PIRSF" id="PIRSF006157">
    <property type="entry name" value="Doxgns_DODA"/>
    <property type="match status" value="1"/>
</dbReference>
<keyword evidence="8" id="KW-1185">Reference proteome</keyword>
<gene>
    <name evidence="7" type="ORF">ED236_04070</name>
</gene>
<dbReference type="RefSeq" id="WP_123237098.1">
    <property type="nucleotide sequence ID" value="NZ_RJVP01000002.1"/>
</dbReference>
<sequence>MTTLFVSHGAPTLALEPGKTGQALAALAGELERPAAILVISAHWDTAQPQVSLAVTPETIHDFYGFPKPLYALQYPAPGAPALASKVAGLLQQADIAVALDASRGLDHGAWVPLMMMYPEADIPVTQLSMQGQAGPAAHYALGQGLRALHADKVLILCSGAITHNLRDFSGGSRDQAALDYVPLFSDWMAGKIAEQDMTSLLDYRQRCPQGVRAHPQDDHLLPLFVGLGSGQGVPRRIQPETTYGLLAMDIYLWDAAH</sequence>
<accession>A0A3N0V3B1</accession>
<evidence type="ECO:0000313" key="7">
    <source>
        <dbReference type="EMBL" id="ROH87297.1"/>
    </source>
</evidence>
<reference evidence="7 8" key="1">
    <citation type="submission" date="2018-10" db="EMBL/GenBank/DDBJ databases">
        <authorList>
            <person name="Chen W.-M."/>
        </authorList>
    </citation>
    <scope>NUCLEOTIDE SEQUENCE [LARGE SCALE GENOMIC DNA]</scope>
    <source>
        <strain evidence="7 8">H-5</strain>
    </source>
</reference>